<gene>
    <name evidence="3" type="ORF">H4W80_010758</name>
</gene>
<proteinExistence type="predicted"/>
<comment type="caution">
    <text evidence="3">The sequence shown here is derived from an EMBL/GenBank/DDBJ whole genome shotgun (WGS) entry which is preliminary data.</text>
</comment>
<protein>
    <recommendedName>
        <fullName evidence="2">DUF7134 domain-containing protein</fullName>
    </recommendedName>
</protein>
<dbReference type="RefSeq" id="WP_192792023.1">
    <property type="nucleotide sequence ID" value="NZ_JADBEK010000001.1"/>
</dbReference>
<sequence length="148" mass="15272">MVEVLVRCARAAELRDLLVRHGASVTSAEAGVLVLGPAAGAAVSLAWVAVALAGAAVLLRRLRALAQRWPRVVDACLAGFVAAVSVPVTMGGGGAPGVLEPGIGVTGAGWVWFAAVHVPLVWRRRGPVVVFWAVISPQSWQSAAIRAR</sequence>
<dbReference type="Proteomes" id="UP000633509">
    <property type="component" value="Unassembled WGS sequence"/>
</dbReference>
<dbReference type="Pfam" id="PF23539">
    <property type="entry name" value="DUF7134"/>
    <property type="match status" value="1"/>
</dbReference>
<keyword evidence="1" id="KW-0472">Membrane</keyword>
<evidence type="ECO:0000256" key="1">
    <source>
        <dbReference type="SAM" id="Phobius"/>
    </source>
</evidence>
<evidence type="ECO:0000313" key="4">
    <source>
        <dbReference type="Proteomes" id="UP000633509"/>
    </source>
</evidence>
<feature type="transmembrane region" description="Helical" evidence="1">
    <location>
        <begin position="71"/>
        <end position="90"/>
    </location>
</feature>
<keyword evidence="1" id="KW-0812">Transmembrane</keyword>
<dbReference type="InterPro" id="IPR055558">
    <property type="entry name" value="DUF7134"/>
</dbReference>
<accession>A0ABR9MIM7</accession>
<feature type="domain" description="DUF7134" evidence="2">
    <location>
        <begin position="63"/>
        <end position="136"/>
    </location>
</feature>
<name>A0ABR9MIM7_9ACTN</name>
<keyword evidence="4" id="KW-1185">Reference proteome</keyword>
<evidence type="ECO:0000313" key="3">
    <source>
        <dbReference type="EMBL" id="MBE1592500.1"/>
    </source>
</evidence>
<reference evidence="3 4" key="1">
    <citation type="submission" date="2020-10" db="EMBL/GenBank/DDBJ databases">
        <title>Sequencing the genomes of 1000 actinobacteria strains.</title>
        <authorList>
            <person name="Klenk H.-P."/>
        </authorList>
    </citation>
    <scope>NUCLEOTIDE SEQUENCE [LARGE SCALE GENOMIC DNA]</scope>
    <source>
        <strain evidence="3 4">DSM 43173</strain>
    </source>
</reference>
<feature type="transmembrane region" description="Helical" evidence="1">
    <location>
        <begin position="102"/>
        <end position="122"/>
    </location>
</feature>
<dbReference type="EMBL" id="JADBEK010000001">
    <property type="protein sequence ID" value="MBE1592500.1"/>
    <property type="molecule type" value="Genomic_DNA"/>
</dbReference>
<organism evidence="3 4">
    <name type="scientific">Nonomuraea angiospora</name>
    <dbReference type="NCBI Taxonomy" id="46172"/>
    <lineage>
        <taxon>Bacteria</taxon>
        <taxon>Bacillati</taxon>
        <taxon>Actinomycetota</taxon>
        <taxon>Actinomycetes</taxon>
        <taxon>Streptosporangiales</taxon>
        <taxon>Streptosporangiaceae</taxon>
        <taxon>Nonomuraea</taxon>
    </lineage>
</organism>
<feature type="transmembrane region" description="Helical" evidence="1">
    <location>
        <begin position="38"/>
        <end position="59"/>
    </location>
</feature>
<evidence type="ECO:0000259" key="2">
    <source>
        <dbReference type="Pfam" id="PF23539"/>
    </source>
</evidence>
<keyword evidence="1" id="KW-1133">Transmembrane helix</keyword>